<dbReference type="EMBL" id="JAAATW010000001">
    <property type="protein sequence ID" value="NBE06496.1"/>
    <property type="molecule type" value="Genomic_DNA"/>
</dbReference>
<sequence length="347" mass="39141">MRVAEQVKADGRRVLITGTAGFIGFHLARLLLDEGFRVHGYDGMTDYYDVRLKQRRHAMLLQHPGFSADEALLEDQARFDAVADAFRPDVIVHLAAQAGVRYSLENPRAYLDANVIGTFNVMEAARRLQVTHLLMASTSSVYGANEDMPFAETDKADTQLTIYAATKKATESMGHAYAHLWHLPTTMFRFFTVYGPWGRPDLALFKFVDAILEGRPIDIYNHGDMYRDFTYVDDLVRAIRLLIDAVPVRPETPDAVAAGDSLSPVAPYRVVNIGNSDKVRLLDFVDAIEECLGQKAIRNYMPMQMGDVPATWADATLLQRLTGYRPQTDFRDGIARFVGWFREYYGK</sequence>
<evidence type="ECO:0000256" key="1">
    <source>
        <dbReference type="ARBA" id="ARBA00023027"/>
    </source>
</evidence>
<comment type="caution">
    <text evidence="3">The sequence shown here is derived from an EMBL/GenBank/DDBJ whole genome shotgun (WGS) entry which is preliminary data.</text>
</comment>
<dbReference type="RefSeq" id="WP_161765490.1">
    <property type="nucleotide sequence ID" value="NZ_JAAATW010000001.1"/>
</dbReference>
<dbReference type="Proteomes" id="UP001517376">
    <property type="component" value="Unassembled WGS sequence"/>
</dbReference>
<dbReference type="PANTHER" id="PTHR43574">
    <property type="entry name" value="EPIMERASE-RELATED"/>
    <property type="match status" value="1"/>
</dbReference>
<reference evidence="4" key="1">
    <citation type="submission" date="2020-01" db="EMBL/GenBank/DDBJ databases">
        <title>Sphingomonas sp. strain CSW-10.</title>
        <authorList>
            <person name="Chen W.-M."/>
        </authorList>
    </citation>
    <scope>NUCLEOTIDE SEQUENCE [LARGE SCALE GENOMIC DNA]</scope>
    <source>
        <strain evidence="4">CCP-1</strain>
    </source>
</reference>
<evidence type="ECO:0000313" key="4">
    <source>
        <dbReference type="Proteomes" id="UP001517376"/>
    </source>
</evidence>
<feature type="domain" description="NAD-dependent epimerase/dehydratase" evidence="2">
    <location>
        <begin position="14"/>
        <end position="245"/>
    </location>
</feature>
<dbReference type="InterPro" id="IPR036291">
    <property type="entry name" value="NAD(P)-bd_dom_sf"/>
</dbReference>
<dbReference type="PRINTS" id="PR01713">
    <property type="entry name" value="NUCEPIMERASE"/>
</dbReference>
<name>A0ABW9Y1W0_9RHOB</name>
<keyword evidence="1" id="KW-0520">NAD</keyword>
<dbReference type="InterPro" id="IPR001509">
    <property type="entry name" value="Epimerase_deHydtase"/>
</dbReference>
<gene>
    <name evidence="3" type="ORF">GU920_03050</name>
</gene>
<keyword evidence="4" id="KW-1185">Reference proteome</keyword>
<accession>A0ABW9Y1W0</accession>
<dbReference type="Pfam" id="PF01370">
    <property type="entry name" value="Epimerase"/>
    <property type="match status" value="1"/>
</dbReference>
<dbReference type="SUPFAM" id="SSF51735">
    <property type="entry name" value="NAD(P)-binding Rossmann-fold domains"/>
    <property type="match status" value="1"/>
</dbReference>
<proteinExistence type="predicted"/>
<protein>
    <submittedName>
        <fullName evidence="3">NAD-dependent epimerase/dehydratase family protein</fullName>
    </submittedName>
</protein>
<evidence type="ECO:0000313" key="3">
    <source>
        <dbReference type="EMBL" id="NBE06496.1"/>
    </source>
</evidence>
<organism evidence="3 4">
    <name type="scientific">Paragemmobacter ruber</name>
    <dbReference type="NCBI Taxonomy" id="1985673"/>
    <lineage>
        <taxon>Bacteria</taxon>
        <taxon>Pseudomonadati</taxon>
        <taxon>Pseudomonadota</taxon>
        <taxon>Alphaproteobacteria</taxon>
        <taxon>Rhodobacterales</taxon>
        <taxon>Paracoccaceae</taxon>
        <taxon>Paragemmobacter</taxon>
    </lineage>
</organism>
<evidence type="ECO:0000259" key="2">
    <source>
        <dbReference type="Pfam" id="PF01370"/>
    </source>
</evidence>
<dbReference type="Gene3D" id="3.40.50.720">
    <property type="entry name" value="NAD(P)-binding Rossmann-like Domain"/>
    <property type="match status" value="1"/>
</dbReference>